<name>A0A2K3K9P5_TRIPR</name>
<sequence length="69" mass="7899">MGLGLYFLSPLEFVMGLRKPELYGFEFGEGKIRPCHAYGGLMVPKVKHRDNYNAPEEITKGMNQRKPKL</sequence>
<dbReference type="Proteomes" id="UP000236291">
    <property type="component" value="Unassembled WGS sequence"/>
</dbReference>
<dbReference type="AlphaFoldDB" id="A0A2K3K9P5"/>
<accession>A0A2K3K9P5</accession>
<reference evidence="1 2" key="2">
    <citation type="journal article" date="2017" name="Front. Plant Sci.">
        <title>Gene Classification and Mining of Molecular Markers Useful in Red Clover (Trifolium pratense) Breeding.</title>
        <authorList>
            <person name="Istvanek J."/>
            <person name="Dluhosova J."/>
            <person name="Dluhos P."/>
            <person name="Patkova L."/>
            <person name="Nedelnik J."/>
            <person name="Repkova J."/>
        </authorList>
    </citation>
    <scope>NUCLEOTIDE SEQUENCE [LARGE SCALE GENOMIC DNA]</scope>
    <source>
        <strain evidence="2">cv. Tatra</strain>
        <tissue evidence="1">Young leaves</tissue>
    </source>
</reference>
<evidence type="ECO:0000313" key="1">
    <source>
        <dbReference type="EMBL" id="PNX63005.1"/>
    </source>
</evidence>
<proteinExistence type="predicted"/>
<comment type="caution">
    <text evidence="1">The sequence shown here is derived from an EMBL/GenBank/DDBJ whole genome shotgun (WGS) entry which is preliminary data.</text>
</comment>
<reference evidence="1 2" key="1">
    <citation type="journal article" date="2014" name="Am. J. Bot.">
        <title>Genome assembly and annotation for red clover (Trifolium pratense; Fabaceae).</title>
        <authorList>
            <person name="Istvanek J."/>
            <person name="Jaros M."/>
            <person name="Krenek A."/>
            <person name="Repkova J."/>
        </authorList>
    </citation>
    <scope>NUCLEOTIDE SEQUENCE [LARGE SCALE GENOMIC DNA]</scope>
    <source>
        <strain evidence="2">cv. Tatra</strain>
        <tissue evidence="1">Young leaves</tissue>
    </source>
</reference>
<protein>
    <submittedName>
        <fullName evidence="1">Uncharacterized protein</fullName>
    </submittedName>
</protein>
<gene>
    <name evidence="1" type="ORF">L195_g061406</name>
</gene>
<evidence type="ECO:0000313" key="2">
    <source>
        <dbReference type="Proteomes" id="UP000236291"/>
    </source>
</evidence>
<dbReference type="EMBL" id="ASHM01151788">
    <property type="protein sequence ID" value="PNX63005.1"/>
    <property type="molecule type" value="Genomic_DNA"/>
</dbReference>
<organism evidence="1 2">
    <name type="scientific">Trifolium pratense</name>
    <name type="common">Red clover</name>
    <dbReference type="NCBI Taxonomy" id="57577"/>
    <lineage>
        <taxon>Eukaryota</taxon>
        <taxon>Viridiplantae</taxon>
        <taxon>Streptophyta</taxon>
        <taxon>Embryophyta</taxon>
        <taxon>Tracheophyta</taxon>
        <taxon>Spermatophyta</taxon>
        <taxon>Magnoliopsida</taxon>
        <taxon>eudicotyledons</taxon>
        <taxon>Gunneridae</taxon>
        <taxon>Pentapetalae</taxon>
        <taxon>rosids</taxon>
        <taxon>fabids</taxon>
        <taxon>Fabales</taxon>
        <taxon>Fabaceae</taxon>
        <taxon>Papilionoideae</taxon>
        <taxon>50 kb inversion clade</taxon>
        <taxon>NPAAA clade</taxon>
        <taxon>Hologalegina</taxon>
        <taxon>IRL clade</taxon>
        <taxon>Trifolieae</taxon>
        <taxon>Trifolium</taxon>
    </lineage>
</organism>